<dbReference type="GO" id="GO:0005737">
    <property type="term" value="C:cytoplasm"/>
    <property type="evidence" value="ECO:0007669"/>
    <property type="project" value="TreeGrafter"/>
</dbReference>
<organism evidence="4 5">
    <name type="scientific">Komagataella phaffii (strain GS115 / ATCC 20864)</name>
    <name type="common">Yeast</name>
    <name type="synonym">Pichia pastoris</name>
    <dbReference type="NCBI Taxonomy" id="644223"/>
    <lineage>
        <taxon>Eukaryota</taxon>
        <taxon>Fungi</taxon>
        <taxon>Dikarya</taxon>
        <taxon>Ascomycota</taxon>
        <taxon>Saccharomycotina</taxon>
        <taxon>Pichiomycetes</taxon>
        <taxon>Pichiales</taxon>
        <taxon>Pichiaceae</taxon>
        <taxon>Komagataella</taxon>
    </lineage>
</organism>
<dbReference type="OMA" id="CEQVINW"/>
<dbReference type="KEGG" id="ppa:PAS_chr1-4_0390"/>
<reference evidence="4 5" key="1">
    <citation type="journal article" date="2009" name="Nat. Biotechnol.">
        <title>Genome sequence of the recombinant protein production host Pichia pastoris.</title>
        <authorList>
            <person name="De Schutter K."/>
            <person name="Lin Y.C."/>
            <person name="Tiels P."/>
            <person name="Van Hecke A."/>
            <person name="Glinka S."/>
            <person name="Weber-Lehmann J."/>
            <person name="Rouze P."/>
            <person name="Van de Peer Y."/>
            <person name="Callewaert N."/>
        </authorList>
    </citation>
    <scope>NUCLEOTIDE SEQUENCE [LARGE SCALE GENOMIC DNA]</scope>
    <source>
        <strain evidence="5">GS115 / ATCC 20864</strain>
    </source>
</reference>
<dbReference type="AlphaFoldDB" id="C4QYB1"/>
<feature type="compositionally biased region" description="Polar residues" evidence="2">
    <location>
        <begin position="38"/>
        <end position="50"/>
    </location>
</feature>
<sequence length="572" mass="65744">MEKHLKQKGSSASTRTRTRSRSGSRTREFHSIRRPSMHRTTSSGSIKSLTSDLGNDSLDGSFNGEQDIEVPFVKAVLDHTLPTEYLKQDVIALLQSLRISKWHRLVPTENVIKELKLTRISGALTNSIYKVTYKHYYPLLLRIYGPNVESLIDRDTELKILFKLAKNNIGAKLLGCFTNGRFEEFLNHSVTLVKEQLREPKISRMIARRMKELHTGVQLDKYEVTRGPTCWYMIEKWLGIVENLLEGVDVQVQKSIFMVDIKTFRTHYEKYKKWVDGIYNGGLSYPPELVFCHNDTQYGNLLFYNPLESELSELTISDTTASSPVETPKLYDSGRNISTQSIHSLTKDSTKMDKKLVVIDFEYAAANVPAYDISNHFCEWMTDYHNTTAPHLLEVKRYPTRDEKLNLIATYVNYNGIEKNKRKNSFVEVSQENIKEVESKIKKLYNQCIYWRAASSVFWALWGVVQSGEDFKKYKSRQSTPTELDKSITKTTGIGPNGELYEITIDNEHDVGDGTVIEEAPESNDDFDYLQYTYQKVAMAYGDWIQLGLVDQSALDAEHQKNVKFLSCELLE</sequence>
<dbReference type="PANTHER" id="PTHR22603:SF93">
    <property type="entry name" value="RE24176P"/>
    <property type="match status" value="1"/>
</dbReference>
<evidence type="ECO:0000256" key="2">
    <source>
        <dbReference type="SAM" id="MobiDB-lite"/>
    </source>
</evidence>
<evidence type="ECO:0000313" key="4">
    <source>
        <dbReference type="EMBL" id="CAY68234.1"/>
    </source>
</evidence>
<dbReference type="Pfam" id="PF01633">
    <property type="entry name" value="Choline_kinase"/>
    <property type="match status" value="1"/>
</dbReference>
<gene>
    <name evidence="4" type="ordered locus">PAS_chr1-4_0390</name>
</gene>
<proteinExistence type="inferred from homology"/>
<dbReference type="InterPro" id="IPR011009">
    <property type="entry name" value="Kinase-like_dom_sf"/>
</dbReference>
<dbReference type="Proteomes" id="UP000000314">
    <property type="component" value="Chromosome 1"/>
</dbReference>
<dbReference type="SMR" id="C4QYB1"/>
<dbReference type="InParanoid" id="C4QYB1"/>
<protein>
    <submittedName>
        <fullName evidence="4">Choline kinase, catalyzing the first step in phosphatidylcholine synthesis via the CDP-choline</fullName>
    </submittedName>
</protein>
<dbReference type="RefSeq" id="XP_002490515.1">
    <property type="nucleotide sequence ID" value="XM_002490470.1"/>
</dbReference>
<dbReference type="EMBL" id="FN392319">
    <property type="protein sequence ID" value="CAY68234.1"/>
    <property type="molecule type" value="Genomic_DNA"/>
</dbReference>
<dbReference type="GO" id="GO:0004305">
    <property type="term" value="F:ethanolamine kinase activity"/>
    <property type="evidence" value="ECO:0007669"/>
    <property type="project" value="TreeGrafter"/>
</dbReference>
<comment type="similarity">
    <text evidence="1">Belongs to the choline/ethanolamine kinase family.</text>
</comment>
<keyword evidence="4" id="KW-0808">Transferase</keyword>
<dbReference type="Gene3D" id="3.90.1200.10">
    <property type="match status" value="1"/>
</dbReference>
<dbReference type="GO" id="GO:0006646">
    <property type="term" value="P:phosphatidylethanolamine biosynthetic process"/>
    <property type="evidence" value="ECO:0007669"/>
    <property type="project" value="TreeGrafter"/>
</dbReference>
<dbReference type="InterPro" id="IPR007521">
    <property type="entry name" value="Choline_kin_N"/>
</dbReference>
<accession>C4QYB1</accession>
<dbReference type="CDD" id="cd05157">
    <property type="entry name" value="ETNK_euk"/>
    <property type="match status" value="1"/>
</dbReference>
<evidence type="ECO:0000259" key="3">
    <source>
        <dbReference type="Pfam" id="PF04428"/>
    </source>
</evidence>
<keyword evidence="4" id="KW-0418">Kinase</keyword>
<dbReference type="GeneID" id="8196978"/>
<evidence type="ECO:0000256" key="1">
    <source>
        <dbReference type="ARBA" id="ARBA00038211"/>
    </source>
</evidence>
<dbReference type="SUPFAM" id="SSF56112">
    <property type="entry name" value="Protein kinase-like (PK-like)"/>
    <property type="match status" value="1"/>
</dbReference>
<dbReference type="PANTHER" id="PTHR22603">
    <property type="entry name" value="CHOLINE/ETHANOALAMINE KINASE"/>
    <property type="match status" value="1"/>
</dbReference>
<dbReference type="GO" id="GO:0004103">
    <property type="term" value="F:choline kinase activity"/>
    <property type="evidence" value="ECO:0007669"/>
    <property type="project" value="TreeGrafter"/>
</dbReference>
<feature type="domain" description="Choline kinase N-terminal" evidence="3">
    <location>
        <begin position="64"/>
        <end position="105"/>
    </location>
</feature>
<name>C4QYB1_KOMPG</name>
<feature type="region of interest" description="Disordered" evidence="2">
    <location>
        <begin position="1"/>
        <end position="50"/>
    </location>
</feature>
<dbReference type="STRING" id="644223.C4QYB1"/>
<dbReference type="HOGENOM" id="CLU_012712_4_2_1"/>
<dbReference type="eggNOG" id="KOG2686">
    <property type="taxonomic scope" value="Eukaryota"/>
</dbReference>
<keyword evidence="5" id="KW-1185">Reference proteome</keyword>
<dbReference type="Pfam" id="PF04428">
    <property type="entry name" value="Choline_kin_N"/>
    <property type="match status" value="1"/>
</dbReference>
<dbReference type="FunCoup" id="C4QYB1">
    <property type="interactions" value="346"/>
</dbReference>
<dbReference type="OrthoDB" id="10267235at2759"/>
<evidence type="ECO:0000313" key="5">
    <source>
        <dbReference type="Proteomes" id="UP000000314"/>
    </source>
</evidence>